<evidence type="ECO:0000259" key="7">
    <source>
        <dbReference type="PROSITE" id="PS50845"/>
    </source>
</evidence>
<dbReference type="InterPro" id="IPR046964">
    <property type="entry name" value="RTN1-4"/>
</dbReference>
<dbReference type="PANTHER" id="PTHR45799:SF2">
    <property type="entry name" value="RETICULON-LIKE PROTEIN"/>
    <property type="match status" value="1"/>
</dbReference>
<dbReference type="InterPro" id="IPR003388">
    <property type="entry name" value="Reticulon"/>
</dbReference>
<dbReference type="Gene3D" id="1.20.5.2480">
    <property type="match status" value="1"/>
</dbReference>
<keyword evidence="4 6" id="KW-1133">Transmembrane helix</keyword>
<comment type="subcellular location">
    <subcellularLocation>
        <location evidence="1 6">Endoplasmic reticulum membrane</location>
        <topology evidence="1 6">Multi-pass membrane protein</topology>
    </subcellularLocation>
</comment>
<dbReference type="AlphaFoldDB" id="A0A2G9UQ36"/>
<dbReference type="GO" id="GO:0005789">
    <property type="term" value="C:endoplasmic reticulum membrane"/>
    <property type="evidence" value="ECO:0007669"/>
    <property type="project" value="UniProtKB-SubCell"/>
</dbReference>
<evidence type="ECO:0000256" key="5">
    <source>
        <dbReference type="ARBA" id="ARBA00023136"/>
    </source>
</evidence>
<organism evidence="8 9">
    <name type="scientific">Teladorsagia circumcincta</name>
    <name type="common">Brown stomach worm</name>
    <name type="synonym">Ostertagia circumcincta</name>
    <dbReference type="NCBI Taxonomy" id="45464"/>
    <lineage>
        <taxon>Eukaryota</taxon>
        <taxon>Metazoa</taxon>
        <taxon>Ecdysozoa</taxon>
        <taxon>Nematoda</taxon>
        <taxon>Chromadorea</taxon>
        <taxon>Rhabditida</taxon>
        <taxon>Rhabditina</taxon>
        <taxon>Rhabditomorpha</taxon>
        <taxon>Strongyloidea</taxon>
        <taxon>Trichostrongylidae</taxon>
        <taxon>Teladorsagia</taxon>
    </lineage>
</organism>
<keyword evidence="3 6" id="KW-0256">Endoplasmic reticulum</keyword>
<reference evidence="8 9" key="1">
    <citation type="submission" date="2015-09" db="EMBL/GenBank/DDBJ databases">
        <title>Draft genome of the parasitic nematode Teladorsagia circumcincta isolate WARC Sus (inbred).</title>
        <authorList>
            <person name="Mitreva M."/>
        </authorList>
    </citation>
    <scope>NUCLEOTIDE SEQUENCE [LARGE SCALE GENOMIC DNA]</scope>
    <source>
        <strain evidence="8 9">S</strain>
    </source>
</reference>
<keyword evidence="2 6" id="KW-0812">Transmembrane</keyword>
<dbReference type="Proteomes" id="UP000230423">
    <property type="component" value="Unassembled WGS sequence"/>
</dbReference>
<keyword evidence="5 6" id="KW-0472">Membrane</keyword>
<evidence type="ECO:0000256" key="1">
    <source>
        <dbReference type="ARBA" id="ARBA00004477"/>
    </source>
</evidence>
<protein>
    <recommendedName>
        <fullName evidence="6">Reticulon-like protein</fullName>
    </recommendedName>
</protein>
<evidence type="ECO:0000313" key="8">
    <source>
        <dbReference type="EMBL" id="PIO72384.1"/>
    </source>
</evidence>
<dbReference type="Pfam" id="PF02453">
    <property type="entry name" value="Reticulon"/>
    <property type="match status" value="1"/>
</dbReference>
<evidence type="ECO:0000256" key="6">
    <source>
        <dbReference type="RuleBase" id="RU363132"/>
    </source>
</evidence>
<gene>
    <name evidence="8" type="ORF">TELCIR_05693</name>
</gene>
<name>A0A2G9UQ36_TELCI</name>
<dbReference type="GO" id="GO:0030424">
    <property type="term" value="C:axon"/>
    <property type="evidence" value="ECO:0007669"/>
    <property type="project" value="TreeGrafter"/>
</dbReference>
<accession>A0A2G9UQ36</accession>
<evidence type="ECO:0000256" key="4">
    <source>
        <dbReference type="ARBA" id="ARBA00022989"/>
    </source>
</evidence>
<dbReference type="EMBL" id="KZ345691">
    <property type="protein sequence ID" value="PIO72384.1"/>
    <property type="molecule type" value="Genomic_DNA"/>
</dbReference>
<proteinExistence type="predicted"/>
<comment type="caution">
    <text evidence="6">Lacks conserved residue(s) required for the propagation of feature annotation.</text>
</comment>
<dbReference type="PROSITE" id="PS50845">
    <property type="entry name" value="RETICULON"/>
    <property type="match status" value="1"/>
</dbReference>
<dbReference type="PANTHER" id="PTHR45799">
    <property type="entry name" value="RETICULON-LIKE PROTEIN"/>
    <property type="match status" value="1"/>
</dbReference>
<evidence type="ECO:0000313" key="9">
    <source>
        <dbReference type="Proteomes" id="UP000230423"/>
    </source>
</evidence>
<evidence type="ECO:0000256" key="3">
    <source>
        <dbReference type="ARBA" id="ARBA00022824"/>
    </source>
</evidence>
<keyword evidence="9" id="KW-1185">Reference proteome</keyword>
<sequence length="143" mass="15890">MSSRSTHVEGEILELLYWRDPKKSAVALSLTLLAVFILGKYPILSVIAYTGLAVLAGTVGFRVFKTIEAQVKKTNGENPFQEYLAKDVQVPQERIHAQVDVLAEHGTALFNQLKRLIFVENIVDSVKVGSILHWLSRATEVEG</sequence>
<feature type="domain" description="Reticulon" evidence="7">
    <location>
        <begin position="12"/>
        <end position="128"/>
    </location>
</feature>
<feature type="transmembrane region" description="Helical" evidence="6">
    <location>
        <begin position="47"/>
        <end position="64"/>
    </location>
</feature>
<evidence type="ECO:0000256" key="2">
    <source>
        <dbReference type="ARBA" id="ARBA00022692"/>
    </source>
</evidence>
<dbReference type="OrthoDB" id="567788at2759"/>